<protein>
    <submittedName>
        <fullName evidence="2">Uncharacterized protein</fullName>
    </submittedName>
</protein>
<dbReference type="AlphaFoldDB" id="A0A382VD59"/>
<evidence type="ECO:0000313" key="2">
    <source>
        <dbReference type="EMBL" id="SVD43848.1"/>
    </source>
</evidence>
<evidence type="ECO:0000256" key="1">
    <source>
        <dbReference type="SAM" id="MobiDB-lite"/>
    </source>
</evidence>
<sequence>MDLSLITETGGSVAPGARVGEV</sequence>
<reference evidence="2" key="1">
    <citation type="submission" date="2018-05" db="EMBL/GenBank/DDBJ databases">
        <authorList>
            <person name="Lanie J.A."/>
            <person name="Ng W.-L."/>
            <person name="Kazmierczak K.M."/>
            <person name="Andrzejewski T.M."/>
            <person name="Davidsen T.M."/>
            <person name="Wayne K.J."/>
            <person name="Tettelin H."/>
            <person name="Glass J.I."/>
            <person name="Rusch D."/>
            <person name="Podicherti R."/>
            <person name="Tsui H.-C.T."/>
            <person name="Winkler M.E."/>
        </authorList>
    </citation>
    <scope>NUCLEOTIDE SEQUENCE</scope>
</reference>
<accession>A0A382VD59</accession>
<feature type="compositionally biased region" description="Polar residues" evidence="1">
    <location>
        <begin position="1"/>
        <end position="10"/>
    </location>
</feature>
<gene>
    <name evidence="2" type="ORF">METZ01_LOCUS396702</name>
</gene>
<proteinExistence type="predicted"/>
<name>A0A382VD59_9ZZZZ</name>
<feature type="region of interest" description="Disordered" evidence="1">
    <location>
        <begin position="1"/>
        <end position="22"/>
    </location>
</feature>
<dbReference type="EMBL" id="UINC01150675">
    <property type="protein sequence ID" value="SVD43848.1"/>
    <property type="molecule type" value="Genomic_DNA"/>
</dbReference>
<organism evidence="2">
    <name type="scientific">marine metagenome</name>
    <dbReference type="NCBI Taxonomy" id="408172"/>
    <lineage>
        <taxon>unclassified sequences</taxon>
        <taxon>metagenomes</taxon>
        <taxon>ecological metagenomes</taxon>
    </lineage>
</organism>